<dbReference type="GeneID" id="70234801"/>
<dbReference type="InterPro" id="IPR003593">
    <property type="entry name" value="AAA+_ATPase"/>
</dbReference>
<dbReference type="OrthoDB" id="6513042at2759"/>
<reference evidence="12" key="2">
    <citation type="submission" date="2021-01" db="EMBL/GenBank/DDBJ databases">
        <authorList>
            <person name="Schikora-Tamarit M.A."/>
        </authorList>
    </citation>
    <scope>NUCLEOTIDE SEQUENCE</scope>
    <source>
        <strain evidence="12">CBS6075</strain>
    </source>
</reference>
<proteinExistence type="inferred from homology"/>
<dbReference type="Gene3D" id="3.40.50.300">
    <property type="entry name" value="P-loop containing nucleotide triphosphate hydrolases"/>
    <property type="match status" value="2"/>
</dbReference>
<feature type="domain" description="AAA+ ATPase" evidence="11">
    <location>
        <begin position="240"/>
        <end position="483"/>
    </location>
</feature>
<evidence type="ECO:0000256" key="8">
    <source>
        <dbReference type="ARBA" id="ARBA00022806"/>
    </source>
</evidence>
<dbReference type="SUPFAM" id="SSF52540">
    <property type="entry name" value="P-loop containing nucleoside triphosphate hydrolases"/>
    <property type="match status" value="1"/>
</dbReference>
<name>A0A9P8P8K6_9ASCO</name>
<evidence type="ECO:0000259" key="11">
    <source>
        <dbReference type="SMART" id="SM00382"/>
    </source>
</evidence>
<evidence type="ECO:0000313" key="12">
    <source>
        <dbReference type="EMBL" id="KAH3667185.1"/>
    </source>
</evidence>
<dbReference type="Proteomes" id="UP000769157">
    <property type="component" value="Unassembled WGS sequence"/>
</dbReference>
<dbReference type="Pfam" id="PF21138">
    <property type="entry name" value="SMUBP-2_HCS1_1B"/>
    <property type="match status" value="1"/>
</dbReference>
<reference evidence="12" key="1">
    <citation type="journal article" date="2021" name="Open Biol.">
        <title>Shared evolutionary footprints suggest mitochondrial oxidative damage underlies multiple complex I losses in fungi.</title>
        <authorList>
            <person name="Schikora-Tamarit M.A."/>
            <person name="Marcet-Houben M."/>
            <person name="Nosek J."/>
            <person name="Gabaldon T."/>
        </authorList>
    </citation>
    <scope>NUCLEOTIDE SEQUENCE</scope>
    <source>
        <strain evidence="12">CBS6075</strain>
    </source>
</reference>
<organism evidence="12 13">
    <name type="scientific">Ogataea philodendri</name>
    <dbReference type="NCBI Taxonomy" id="1378263"/>
    <lineage>
        <taxon>Eukaryota</taxon>
        <taxon>Fungi</taxon>
        <taxon>Dikarya</taxon>
        <taxon>Ascomycota</taxon>
        <taxon>Saccharomycotina</taxon>
        <taxon>Pichiomycetes</taxon>
        <taxon>Pichiales</taxon>
        <taxon>Pichiaceae</taxon>
        <taxon>Ogataea</taxon>
    </lineage>
</organism>
<dbReference type="InterPro" id="IPR027417">
    <property type="entry name" value="P-loop_NTPase"/>
</dbReference>
<evidence type="ECO:0000256" key="2">
    <source>
        <dbReference type="ARBA" id="ARBA00004496"/>
    </source>
</evidence>
<dbReference type="InterPro" id="IPR047187">
    <property type="entry name" value="SF1_C_Upf1"/>
</dbReference>
<keyword evidence="5" id="KW-0963">Cytoplasm</keyword>
<dbReference type="GO" id="GO:0005524">
    <property type="term" value="F:ATP binding"/>
    <property type="evidence" value="ECO:0007669"/>
    <property type="project" value="UniProtKB-KW"/>
</dbReference>
<protein>
    <recommendedName>
        <fullName evidence="4">DNA helicase</fullName>
        <ecNumber evidence="4">3.6.4.12</ecNumber>
    </recommendedName>
</protein>
<comment type="similarity">
    <text evidence="3">Belongs to the DNA2/NAM7 helicase family.</text>
</comment>
<comment type="subcellular location">
    <subcellularLocation>
        <location evidence="2">Cytoplasm</location>
    </subcellularLocation>
    <subcellularLocation>
        <location evidence="1">Nucleus</location>
    </subcellularLocation>
</comment>
<evidence type="ECO:0000256" key="9">
    <source>
        <dbReference type="ARBA" id="ARBA00022840"/>
    </source>
</evidence>
<dbReference type="SMART" id="SM00382">
    <property type="entry name" value="AAA"/>
    <property type="match status" value="1"/>
</dbReference>
<evidence type="ECO:0000256" key="6">
    <source>
        <dbReference type="ARBA" id="ARBA00022741"/>
    </source>
</evidence>
<dbReference type="GO" id="GO:0003723">
    <property type="term" value="F:RNA binding"/>
    <property type="evidence" value="ECO:0007669"/>
    <property type="project" value="InterPro"/>
</dbReference>
<dbReference type="NCBIfam" id="TIGR00376">
    <property type="entry name" value="IGHMBP2 family helicase"/>
    <property type="match status" value="1"/>
</dbReference>
<keyword evidence="13" id="KW-1185">Reference proteome</keyword>
<evidence type="ECO:0000256" key="7">
    <source>
        <dbReference type="ARBA" id="ARBA00022801"/>
    </source>
</evidence>
<evidence type="ECO:0000256" key="1">
    <source>
        <dbReference type="ARBA" id="ARBA00004123"/>
    </source>
</evidence>
<dbReference type="InterPro" id="IPR048761">
    <property type="entry name" value="SMUBP-2_HCS1_1B"/>
</dbReference>
<evidence type="ECO:0000313" key="13">
    <source>
        <dbReference type="Proteomes" id="UP000769157"/>
    </source>
</evidence>
<dbReference type="GO" id="GO:0005694">
    <property type="term" value="C:chromosome"/>
    <property type="evidence" value="ECO:0007669"/>
    <property type="project" value="UniProtKB-ARBA"/>
</dbReference>
<gene>
    <name evidence="12" type="ORF">OGAPHI_002834</name>
</gene>
<dbReference type="GO" id="GO:0016787">
    <property type="term" value="F:hydrolase activity"/>
    <property type="evidence" value="ECO:0007669"/>
    <property type="project" value="UniProtKB-KW"/>
</dbReference>
<keyword evidence="7" id="KW-0378">Hydrolase</keyword>
<keyword evidence="10" id="KW-0539">Nucleus</keyword>
<dbReference type="GO" id="GO:0005737">
    <property type="term" value="C:cytoplasm"/>
    <property type="evidence" value="ECO:0007669"/>
    <property type="project" value="UniProtKB-SubCell"/>
</dbReference>
<accession>A0A9P8P8K6</accession>
<dbReference type="GO" id="GO:0043139">
    <property type="term" value="F:5'-3' DNA helicase activity"/>
    <property type="evidence" value="ECO:0007669"/>
    <property type="project" value="TreeGrafter"/>
</dbReference>
<dbReference type="GO" id="GO:0003677">
    <property type="term" value="F:DNA binding"/>
    <property type="evidence" value="ECO:0007669"/>
    <property type="project" value="InterPro"/>
</dbReference>
<dbReference type="PANTHER" id="PTHR43788:SF8">
    <property type="entry name" value="DNA-BINDING PROTEIN SMUBP-2"/>
    <property type="match status" value="1"/>
</dbReference>
<dbReference type="EC" id="3.6.4.12" evidence="4"/>
<dbReference type="InterPro" id="IPR050534">
    <property type="entry name" value="Coronavir_polyprotein_1ab"/>
</dbReference>
<dbReference type="CDD" id="cd18808">
    <property type="entry name" value="SF1_C_Upf1"/>
    <property type="match status" value="1"/>
</dbReference>
<dbReference type="InterPro" id="IPR004483">
    <property type="entry name" value="SMUBP-2/Hcs1-like"/>
</dbReference>
<dbReference type="Pfam" id="PF13087">
    <property type="entry name" value="AAA_12"/>
    <property type="match status" value="1"/>
</dbReference>
<evidence type="ECO:0000256" key="3">
    <source>
        <dbReference type="ARBA" id="ARBA00007913"/>
    </source>
</evidence>
<sequence length="711" mass="79940">MTTTNADLSARFLDCLAVERKESFEQTAELISRASPKSLRANGLAILNLSVSNVRTGIGGKQIIELVPHSAVAGKEDSGFKASDFKTGDIVKLDRYGASSNAKKLKGSSKKQDTAEAQELAVNVDGVVVFVGDQQINIAVNYDSTTAEGARIEEQIYSFYDTDVKVWLVKVDNEITYNRMESTMRKLAELDENTASTLVKLVLGKTSFIAPSIRDSKGQLNWHNVNLNDSQKHAIEFSLASNLSIIHGPPGTGKTSTIVELVKQMIEKRQSESTKRILICGPSNISIDTILERLSGFYPKGSYSKLVRIGHPARILPQILRHSLDLIAEEESGDILKGILSEINKLTKKTKKTKSYRERREMYQEIKELKKDLRNRSKKAYSDVLIGSEIVLATLHGSSARELVNCIRDNGDLFDTLIIDEVSQSLEPSCWIPLLYHHSLNQLIIAGDNKQLAPTIKTRKNAKVVNTLSKTLFDRLIQVHPNHKEFTCFLEIQYRMNEKIMRFPSDSLYEGKLKAHSSVKNIKLADFPYVKAPEDDDIAEEIIWYDTQGGDFPELDSADDDSSGLQSSKYNEGECFLVLKHVRSLIEEHNVKEEDIGVISPYSAQVTSLRKLLREDSERPFLNIEISTVDGFQGREKEIIIFSLVRSNESHDVGFLADYKRLNVSITRCKRQLCVVGDMETISESQVAYLKQWCDWCEQNADIRYADISEL</sequence>
<dbReference type="Gene3D" id="2.40.30.270">
    <property type="match status" value="1"/>
</dbReference>
<dbReference type="InterPro" id="IPR041677">
    <property type="entry name" value="DNA2/NAM7_AAA_11"/>
</dbReference>
<dbReference type="InterPro" id="IPR041679">
    <property type="entry name" value="DNA2/NAM7-like_C"/>
</dbReference>
<dbReference type="RefSeq" id="XP_046061997.1">
    <property type="nucleotide sequence ID" value="XM_046203747.1"/>
</dbReference>
<evidence type="ECO:0000256" key="5">
    <source>
        <dbReference type="ARBA" id="ARBA00022490"/>
    </source>
</evidence>
<dbReference type="FunFam" id="3.40.50.300:FF:000326">
    <property type="entry name" value="P-loop containing nucleoside triphosphate hydrolase"/>
    <property type="match status" value="1"/>
</dbReference>
<keyword evidence="6" id="KW-0547">Nucleotide-binding</keyword>
<keyword evidence="9" id="KW-0067">ATP-binding</keyword>
<keyword evidence="8" id="KW-0347">Helicase</keyword>
<dbReference type="PANTHER" id="PTHR43788">
    <property type="entry name" value="DNA2/NAM7 HELICASE FAMILY MEMBER"/>
    <property type="match status" value="1"/>
</dbReference>
<dbReference type="Pfam" id="PF13086">
    <property type="entry name" value="AAA_11"/>
    <property type="match status" value="1"/>
</dbReference>
<evidence type="ECO:0000256" key="4">
    <source>
        <dbReference type="ARBA" id="ARBA00012551"/>
    </source>
</evidence>
<comment type="caution">
    <text evidence="12">The sequence shown here is derived from an EMBL/GenBank/DDBJ whole genome shotgun (WGS) entry which is preliminary data.</text>
</comment>
<evidence type="ECO:0000256" key="10">
    <source>
        <dbReference type="ARBA" id="ARBA00023242"/>
    </source>
</evidence>
<dbReference type="EMBL" id="JAEUBE010000183">
    <property type="protein sequence ID" value="KAH3667185.1"/>
    <property type="molecule type" value="Genomic_DNA"/>
</dbReference>
<dbReference type="GO" id="GO:0005634">
    <property type="term" value="C:nucleus"/>
    <property type="evidence" value="ECO:0007669"/>
    <property type="project" value="UniProtKB-SubCell"/>
</dbReference>
<dbReference type="AlphaFoldDB" id="A0A9P8P8K6"/>